<accession>X0XB69</accession>
<feature type="domain" description="Carbohydrate-binding" evidence="1">
    <location>
        <begin position="10"/>
        <end position="203"/>
    </location>
</feature>
<evidence type="ECO:0000313" key="2">
    <source>
        <dbReference type="EMBL" id="GAG22191.1"/>
    </source>
</evidence>
<comment type="caution">
    <text evidence="2">The sequence shown here is derived from an EMBL/GenBank/DDBJ whole genome shotgun (WGS) entry which is preliminary data.</text>
</comment>
<sequence>DGPAWKTADTVTVDSFLPKGSDHRPLVQARVLYDDWGLYVIFRVEDRYVRCVRTGLQVRTCDDSCVEFFIEPKGDLGYFNFEMSCGGALLCHHITYKPSSESGDKTFTFVDLEWMKKVRRYHSMPEVVEPEVTDPVTWVVEFHVPFAFFEAHVGELPSLPDNPWRGNFQKLAMESSHPHYAAWSPIGGNGTFHQPEFFATLRFGE</sequence>
<feature type="non-terminal residue" evidence="2">
    <location>
        <position position="1"/>
    </location>
</feature>
<dbReference type="Gene3D" id="2.60.40.1190">
    <property type="match status" value="1"/>
</dbReference>
<reference evidence="2" key="1">
    <citation type="journal article" date="2014" name="Front. Microbiol.">
        <title>High frequency of phylogenetically diverse reductive dehalogenase-homologous genes in deep subseafloor sedimentary metagenomes.</title>
        <authorList>
            <person name="Kawai M."/>
            <person name="Futagami T."/>
            <person name="Toyoda A."/>
            <person name="Takaki Y."/>
            <person name="Nishi S."/>
            <person name="Hori S."/>
            <person name="Arai W."/>
            <person name="Tsubouchi T."/>
            <person name="Morono Y."/>
            <person name="Uchiyama I."/>
            <person name="Ito T."/>
            <person name="Fujiyama A."/>
            <person name="Inagaki F."/>
            <person name="Takami H."/>
        </authorList>
    </citation>
    <scope>NUCLEOTIDE SEQUENCE</scope>
    <source>
        <strain evidence="2">Expedition CK06-06</strain>
    </source>
</reference>
<dbReference type="Pfam" id="PF16011">
    <property type="entry name" value="CBM9_2"/>
    <property type="match status" value="1"/>
</dbReference>
<dbReference type="GO" id="GO:0016052">
    <property type="term" value="P:carbohydrate catabolic process"/>
    <property type="evidence" value="ECO:0007669"/>
    <property type="project" value="InterPro"/>
</dbReference>
<dbReference type="EMBL" id="BARS01031798">
    <property type="protein sequence ID" value="GAG22191.1"/>
    <property type="molecule type" value="Genomic_DNA"/>
</dbReference>
<name>X0XB69_9ZZZZ</name>
<dbReference type="AlphaFoldDB" id="X0XB69"/>
<dbReference type="SUPFAM" id="SSF49344">
    <property type="entry name" value="CBD9-like"/>
    <property type="match status" value="1"/>
</dbReference>
<dbReference type="GO" id="GO:0004553">
    <property type="term" value="F:hydrolase activity, hydrolyzing O-glycosyl compounds"/>
    <property type="evidence" value="ECO:0007669"/>
    <property type="project" value="InterPro"/>
</dbReference>
<protein>
    <recommendedName>
        <fullName evidence="1">Carbohydrate-binding domain-containing protein</fullName>
    </recommendedName>
</protein>
<gene>
    <name evidence="2" type="ORF">S01H1_49428</name>
</gene>
<evidence type="ECO:0000259" key="1">
    <source>
        <dbReference type="Pfam" id="PF16011"/>
    </source>
</evidence>
<dbReference type="CDD" id="cd09620">
    <property type="entry name" value="CBM9_like_3"/>
    <property type="match status" value="1"/>
</dbReference>
<proteinExistence type="predicted"/>
<dbReference type="GO" id="GO:0030246">
    <property type="term" value="F:carbohydrate binding"/>
    <property type="evidence" value="ECO:0007669"/>
    <property type="project" value="InterPro"/>
</dbReference>
<organism evidence="2">
    <name type="scientific">marine sediment metagenome</name>
    <dbReference type="NCBI Taxonomy" id="412755"/>
    <lineage>
        <taxon>unclassified sequences</taxon>
        <taxon>metagenomes</taxon>
        <taxon>ecological metagenomes</taxon>
    </lineage>
</organism>
<dbReference type="InterPro" id="IPR010502">
    <property type="entry name" value="Carb-bd_dom_fam9"/>
</dbReference>